<keyword evidence="2" id="KW-1185">Reference proteome</keyword>
<reference evidence="1 2" key="1">
    <citation type="journal article" date="2012" name="J. Bacteriol.">
        <title>Genome Sequence of Idiomarina xiamenensis Type Strain 10-D-4.</title>
        <authorList>
            <person name="Lai Q."/>
            <person name="Wang L."/>
            <person name="Wang W."/>
            <person name="Shao Z."/>
        </authorList>
    </citation>
    <scope>NUCLEOTIDE SEQUENCE [LARGE SCALE GENOMIC DNA]</scope>
    <source>
        <strain evidence="1 2">10-D-4</strain>
    </source>
</reference>
<dbReference type="AlphaFoldDB" id="K2LB48"/>
<evidence type="ECO:0000313" key="1">
    <source>
        <dbReference type="EMBL" id="EKE87035.1"/>
    </source>
</evidence>
<dbReference type="eggNOG" id="ENOG502ZZ66">
    <property type="taxonomic scope" value="Bacteria"/>
</dbReference>
<dbReference type="PATRIC" id="fig|740709.3.peg.463"/>
<proteinExistence type="predicted"/>
<dbReference type="STRING" id="740709.A10D4_02297"/>
<comment type="caution">
    <text evidence="1">The sequence shown here is derived from an EMBL/GenBank/DDBJ whole genome shotgun (WGS) entry which is preliminary data.</text>
</comment>
<evidence type="ECO:0000313" key="2">
    <source>
        <dbReference type="Proteomes" id="UP000014115"/>
    </source>
</evidence>
<organism evidence="1 2">
    <name type="scientific">Idiomarina xiamenensis 10-D-4</name>
    <dbReference type="NCBI Taxonomy" id="740709"/>
    <lineage>
        <taxon>Bacteria</taxon>
        <taxon>Pseudomonadati</taxon>
        <taxon>Pseudomonadota</taxon>
        <taxon>Gammaproteobacteria</taxon>
        <taxon>Alteromonadales</taxon>
        <taxon>Idiomarinaceae</taxon>
        <taxon>Idiomarina</taxon>
    </lineage>
</organism>
<sequence length="102" mass="12051">MELNQVLSEFDSHAFLVSSSDTWFFEGDEEEAADRINYMLHLIAEYSQEDDTQEQLEEVVRRTLYDWIEQPALLDLDYSDMQEYISSSLLAVREQEDDTDDQ</sequence>
<name>K2LB48_9GAMM</name>
<dbReference type="Proteomes" id="UP000014115">
    <property type="component" value="Unassembled WGS sequence"/>
</dbReference>
<accession>K2LB48</accession>
<dbReference type="EMBL" id="AMRG01000002">
    <property type="protein sequence ID" value="EKE87035.1"/>
    <property type="molecule type" value="Genomic_DNA"/>
</dbReference>
<protein>
    <submittedName>
        <fullName evidence="1">Uncharacterized protein</fullName>
    </submittedName>
</protein>
<gene>
    <name evidence="1" type="ORF">A10D4_02297</name>
</gene>